<dbReference type="PROSITE" id="PS50835">
    <property type="entry name" value="IG_LIKE"/>
    <property type="match status" value="1"/>
</dbReference>
<feature type="domain" description="Ig-like" evidence="3">
    <location>
        <begin position="398"/>
        <end position="489"/>
    </location>
</feature>
<evidence type="ECO:0000256" key="2">
    <source>
        <dbReference type="SAM" id="MobiDB-lite"/>
    </source>
</evidence>
<dbReference type="InterPro" id="IPR013098">
    <property type="entry name" value="Ig_I-set"/>
</dbReference>
<dbReference type="InterPro" id="IPR013783">
    <property type="entry name" value="Ig-like_fold"/>
</dbReference>
<feature type="domain" description="Fibronectin type-III" evidence="4">
    <location>
        <begin position="481"/>
        <end position="582"/>
    </location>
</feature>
<name>A0ABY6MZJ4_9ALTE</name>
<dbReference type="InterPro" id="IPR003599">
    <property type="entry name" value="Ig_sub"/>
</dbReference>
<dbReference type="Gene3D" id="2.60.40.10">
    <property type="entry name" value="Immunoglobulins"/>
    <property type="match status" value="2"/>
</dbReference>
<dbReference type="CDD" id="cd00063">
    <property type="entry name" value="FN3"/>
    <property type="match status" value="1"/>
</dbReference>
<proteinExistence type="predicted"/>
<dbReference type="InterPro" id="IPR036179">
    <property type="entry name" value="Ig-like_dom_sf"/>
</dbReference>
<organism evidence="5 6">
    <name type="scientific">Alkalimarinus alittae</name>
    <dbReference type="NCBI Taxonomy" id="2961619"/>
    <lineage>
        <taxon>Bacteria</taxon>
        <taxon>Pseudomonadati</taxon>
        <taxon>Pseudomonadota</taxon>
        <taxon>Gammaproteobacteria</taxon>
        <taxon>Alteromonadales</taxon>
        <taxon>Alteromonadaceae</taxon>
        <taxon>Alkalimarinus</taxon>
    </lineage>
</organism>
<dbReference type="Pfam" id="PF07679">
    <property type="entry name" value="I-set"/>
    <property type="match status" value="1"/>
</dbReference>
<feature type="region of interest" description="Disordered" evidence="2">
    <location>
        <begin position="366"/>
        <end position="386"/>
    </location>
</feature>
<dbReference type="Proteomes" id="UP001163739">
    <property type="component" value="Chromosome"/>
</dbReference>
<sequence>MFLNVVVKHWGALLRQPSVRSIGIFALSGLLAACNSDDKNDSVASTATSGSSTAQSQTINGNETPVADPQNETPVADPQEVKQISITGGAIKGVIENGVVRIFSIESEAGLYRKSPTPLGYAERTDANGQFNISISAGNIDGVVVEITADAATRMTCDVVNGCGVDQQGNLIGFGQTFALNNDFILEAAYSGLQEENALILYVTPLTHLAVSYAKGQTDGLSERNIGAAYALVEDTLKLSKGSLQLPPPDLTKLDSYNALSGDELQYAIMSASFLAMVNMPDWGSVDEVINSAAVRFTQSGGLPDENGGVVSEVTLDDLFYQASDIASDLQATVNNEQIIVELISVESSTDMYYQEVSSVYVDNSAPAQGAGNTQKNDSAGADMAGDEKQDVIVPPAPSIAVEEPAKLLTIASHPGSVVVDVNERAQLSVVVQGEGDIHYQWRKDGVELVGENASTLSFNSVALNDSGVYDVIVSNEAGQVPSLSATLAVEELTYTAQLSWSIPTARQDGSMLALNDIAGYVVVYGTEPENLSSKLLVDGAQTTNYPFENLDPTKTYYFKIATLDVNDIQGEFSDVVSKSFL</sequence>
<dbReference type="RefSeq" id="WP_265046761.1">
    <property type="nucleotide sequence ID" value="NZ_CP100390.1"/>
</dbReference>
<dbReference type="SUPFAM" id="SSF49265">
    <property type="entry name" value="Fibronectin type III"/>
    <property type="match status" value="1"/>
</dbReference>
<protein>
    <submittedName>
        <fullName evidence="5">Immunoglobulin domain-containing protein</fullName>
    </submittedName>
</protein>
<dbReference type="SUPFAM" id="SSF48726">
    <property type="entry name" value="Immunoglobulin"/>
    <property type="match status" value="1"/>
</dbReference>
<gene>
    <name evidence="5" type="ORF">NKI27_14535</name>
</gene>
<reference evidence="5" key="1">
    <citation type="submission" date="2022-06" db="EMBL/GenBank/DDBJ databases">
        <title>Alkalimarinus sp. nov., isolated from gut of a Alitta virens.</title>
        <authorList>
            <person name="Yang A.I."/>
            <person name="Shin N.-R."/>
        </authorList>
    </citation>
    <scope>NUCLEOTIDE SEQUENCE</scope>
    <source>
        <strain evidence="5">A2M4</strain>
    </source>
</reference>
<dbReference type="PROSITE" id="PS50853">
    <property type="entry name" value="FN3"/>
    <property type="match status" value="1"/>
</dbReference>
<evidence type="ECO:0000313" key="5">
    <source>
        <dbReference type="EMBL" id="UZE95271.1"/>
    </source>
</evidence>
<evidence type="ECO:0000259" key="4">
    <source>
        <dbReference type="PROSITE" id="PS50853"/>
    </source>
</evidence>
<feature type="region of interest" description="Disordered" evidence="2">
    <location>
        <begin position="41"/>
        <end position="75"/>
    </location>
</feature>
<feature type="compositionally biased region" description="Low complexity" evidence="2">
    <location>
        <begin position="42"/>
        <end position="58"/>
    </location>
</feature>
<dbReference type="InterPro" id="IPR036116">
    <property type="entry name" value="FN3_sf"/>
</dbReference>
<keyword evidence="1" id="KW-0677">Repeat</keyword>
<accession>A0ABY6MZJ4</accession>
<dbReference type="EMBL" id="CP100390">
    <property type="protein sequence ID" value="UZE95271.1"/>
    <property type="molecule type" value="Genomic_DNA"/>
</dbReference>
<evidence type="ECO:0000313" key="6">
    <source>
        <dbReference type="Proteomes" id="UP001163739"/>
    </source>
</evidence>
<keyword evidence="6" id="KW-1185">Reference proteome</keyword>
<dbReference type="InterPro" id="IPR007110">
    <property type="entry name" value="Ig-like_dom"/>
</dbReference>
<dbReference type="SMART" id="SM00409">
    <property type="entry name" value="IG"/>
    <property type="match status" value="1"/>
</dbReference>
<dbReference type="InterPro" id="IPR003961">
    <property type="entry name" value="FN3_dom"/>
</dbReference>
<evidence type="ECO:0000256" key="1">
    <source>
        <dbReference type="ARBA" id="ARBA00022737"/>
    </source>
</evidence>
<evidence type="ECO:0000259" key="3">
    <source>
        <dbReference type="PROSITE" id="PS50835"/>
    </source>
</evidence>